<organism evidence="3 4">
    <name type="scientific">Aspergillus ellipticus CBS 707.79</name>
    <dbReference type="NCBI Taxonomy" id="1448320"/>
    <lineage>
        <taxon>Eukaryota</taxon>
        <taxon>Fungi</taxon>
        <taxon>Dikarya</taxon>
        <taxon>Ascomycota</taxon>
        <taxon>Pezizomycotina</taxon>
        <taxon>Eurotiomycetes</taxon>
        <taxon>Eurotiomycetidae</taxon>
        <taxon>Eurotiales</taxon>
        <taxon>Aspergillaceae</taxon>
        <taxon>Aspergillus</taxon>
        <taxon>Aspergillus subgen. Circumdati</taxon>
    </lineage>
</organism>
<dbReference type="VEuPathDB" id="FungiDB:BO71DRAFT_479027"/>
<dbReference type="Proteomes" id="UP000247810">
    <property type="component" value="Unassembled WGS sequence"/>
</dbReference>
<evidence type="ECO:0000313" key="4">
    <source>
        <dbReference type="Proteomes" id="UP000247810"/>
    </source>
</evidence>
<dbReference type="InterPro" id="IPR013096">
    <property type="entry name" value="Cupin_2"/>
</dbReference>
<dbReference type="OrthoDB" id="5840532at2759"/>
<sequence length="141" mass="15257">MTQPLPPIRRLVTGHNTQGNATSPDLPPDVNSDDDLGLVETGLANTGTICRIGDFPPNSVGMVHRSITLDYIYVLEGEVTLTLDDESKTRVRKGDVVVQQGTMHGWDNETGNWARLLCVLIAARPPVVGGRELGAEVPFQI</sequence>
<dbReference type="EMBL" id="KZ825798">
    <property type="protein sequence ID" value="PYH99832.1"/>
    <property type="molecule type" value="Genomic_DNA"/>
</dbReference>
<evidence type="ECO:0000313" key="3">
    <source>
        <dbReference type="EMBL" id="PYH99832.1"/>
    </source>
</evidence>
<dbReference type="STRING" id="1448320.A0A319F4B3"/>
<feature type="compositionally biased region" description="Polar residues" evidence="1">
    <location>
        <begin position="14"/>
        <end position="23"/>
    </location>
</feature>
<dbReference type="Gene3D" id="2.60.120.10">
    <property type="entry name" value="Jelly Rolls"/>
    <property type="match status" value="1"/>
</dbReference>
<gene>
    <name evidence="3" type="ORF">BO71DRAFT_479027</name>
</gene>
<accession>A0A319F4B3</accession>
<dbReference type="AlphaFoldDB" id="A0A319F4B3"/>
<dbReference type="InterPro" id="IPR047142">
    <property type="entry name" value="OryJ/VirC-like"/>
</dbReference>
<feature type="region of interest" description="Disordered" evidence="1">
    <location>
        <begin position="1"/>
        <end position="35"/>
    </location>
</feature>
<dbReference type="SUPFAM" id="SSF51182">
    <property type="entry name" value="RmlC-like cupins"/>
    <property type="match status" value="1"/>
</dbReference>
<protein>
    <submittedName>
        <fullName evidence="3">Cupin 2, conserved barrel domain protein</fullName>
    </submittedName>
</protein>
<reference evidence="3 4" key="1">
    <citation type="submission" date="2018-02" db="EMBL/GenBank/DDBJ databases">
        <title>The genomes of Aspergillus section Nigri reveals drivers in fungal speciation.</title>
        <authorList>
            <consortium name="DOE Joint Genome Institute"/>
            <person name="Vesth T.C."/>
            <person name="Nybo J."/>
            <person name="Theobald S."/>
            <person name="Brandl J."/>
            <person name="Frisvad J.C."/>
            <person name="Nielsen K.F."/>
            <person name="Lyhne E.K."/>
            <person name="Kogle M.E."/>
            <person name="Kuo A."/>
            <person name="Riley R."/>
            <person name="Clum A."/>
            <person name="Nolan M."/>
            <person name="Lipzen A."/>
            <person name="Salamov A."/>
            <person name="Henrissat B."/>
            <person name="Wiebenga A."/>
            <person name="De vries R.P."/>
            <person name="Grigoriev I.V."/>
            <person name="Mortensen U.H."/>
            <person name="Andersen M.R."/>
            <person name="Baker S.E."/>
        </authorList>
    </citation>
    <scope>NUCLEOTIDE SEQUENCE [LARGE SCALE GENOMIC DNA]</scope>
    <source>
        <strain evidence="3 4">CBS 707.79</strain>
    </source>
</reference>
<keyword evidence="4" id="KW-1185">Reference proteome</keyword>
<evidence type="ECO:0000259" key="2">
    <source>
        <dbReference type="Pfam" id="PF07883"/>
    </source>
</evidence>
<feature type="domain" description="Cupin type-2" evidence="2">
    <location>
        <begin position="55"/>
        <end position="119"/>
    </location>
</feature>
<dbReference type="InterPro" id="IPR011051">
    <property type="entry name" value="RmlC_Cupin_sf"/>
</dbReference>
<dbReference type="PANTHER" id="PTHR36156:SF2">
    <property type="entry name" value="CUPIN TYPE-2 DOMAIN-CONTAINING PROTEIN"/>
    <property type="match status" value="1"/>
</dbReference>
<name>A0A319F4B3_9EURO</name>
<evidence type="ECO:0000256" key="1">
    <source>
        <dbReference type="SAM" id="MobiDB-lite"/>
    </source>
</evidence>
<dbReference type="Pfam" id="PF07883">
    <property type="entry name" value="Cupin_2"/>
    <property type="match status" value="1"/>
</dbReference>
<dbReference type="CDD" id="cd02231">
    <property type="entry name" value="cupin_BLL6423-like"/>
    <property type="match status" value="1"/>
</dbReference>
<proteinExistence type="predicted"/>
<dbReference type="InterPro" id="IPR014710">
    <property type="entry name" value="RmlC-like_jellyroll"/>
</dbReference>
<dbReference type="PANTHER" id="PTHR36156">
    <property type="entry name" value="SLR2101 PROTEIN"/>
    <property type="match status" value="1"/>
</dbReference>